<evidence type="ECO:0000256" key="4">
    <source>
        <dbReference type="ARBA" id="ARBA00022989"/>
    </source>
</evidence>
<dbReference type="Pfam" id="PF07798">
    <property type="entry name" value="CCDC90-like"/>
    <property type="match status" value="1"/>
</dbReference>
<keyword evidence="4 10" id="KW-1133">Transmembrane helix</keyword>
<evidence type="ECO:0000256" key="3">
    <source>
        <dbReference type="ARBA" id="ARBA00022692"/>
    </source>
</evidence>
<dbReference type="GO" id="GO:0005739">
    <property type="term" value="C:mitochondrion"/>
    <property type="evidence" value="ECO:0007669"/>
    <property type="project" value="UniProtKB-SubCell"/>
</dbReference>
<feature type="transmembrane region" description="Helical" evidence="10">
    <location>
        <begin position="264"/>
        <end position="285"/>
    </location>
</feature>
<organism evidence="11 12">
    <name type="scientific">Dichomitus squalens</name>
    <dbReference type="NCBI Taxonomy" id="114155"/>
    <lineage>
        <taxon>Eukaryota</taxon>
        <taxon>Fungi</taxon>
        <taxon>Dikarya</taxon>
        <taxon>Basidiomycota</taxon>
        <taxon>Agaricomycotina</taxon>
        <taxon>Agaricomycetes</taxon>
        <taxon>Polyporales</taxon>
        <taxon>Polyporaceae</taxon>
        <taxon>Dichomitus</taxon>
    </lineage>
</organism>
<gene>
    <name evidence="11" type="ORF">BD310DRAFT_906338</name>
</gene>
<evidence type="ECO:0000256" key="10">
    <source>
        <dbReference type="SAM" id="Phobius"/>
    </source>
</evidence>
<sequence>MVSYVTIWDPRNPQGSQSISLAHPKDPTNLGQPGPSQSALPPPISQAPTPELPASDGANRQGEGAGTTPPPDGDASLPVKYVHSTIDPQTNLPLPHAGPASPPLHINPPFDTHRFYKVLEQSFPGPIALNLMRATRALLVDRIGRVKRDALTTQDLESQAYLFQAALSELRSETSVLTRNETAAMRAATTAVRREVDTIDTRMKEDLATLKHEIQMDLDNRKSEARNDLKRLDIQVEEVLSRALITISELKTQVEESRWEKLKAAVGALAVLSFVIIISVEIYVVGPSRAAKRRAEQPPPPPVLPPLTPNEGTQIWTGTT</sequence>
<feature type="region of interest" description="Disordered" evidence="9">
    <location>
        <begin position="1"/>
        <end position="106"/>
    </location>
</feature>
<evidence type="ECO:0000313" key="11">
    <source>
        <dbReference type="EMBL" id="TBU58724.1"/>
    </source>
</evidence>
<evidence type="ECO:0000256" key="2">
    <source>
        <dbReference type="ARBA" id="ARBA00004370"/>
    </source>
</evidence>
<feature type="coiled-coil region" evidence="8">
    <location>
        <begin position="215"/>
        <end position="242"/>
    </location>
</feature>
<dbReference type="STRING" id="114155.A0A4Q9PWH3"/>
<dbReference type="PANTHER" id="PTHR14360">
    <property type="entry name" value="PROTEIN FMP32, MITOCHONDRIAL"/>
    <property type="match status" value="1"/>
</dbReference>
<evidence type="ECO:0000256" key="9">
    <source>
        <dbReference type="SAM" id="MobiDB-lite"/>
    </source>
</evidence>
<evidence type="ECO:0000256" key="1">
    <source>
        <dbReference type="ARBA" id="ARBA00004173"/>
    </source>
</evidence>
<keyword evidence="12" id="KW-1185">Reference proteome</keyword>
<keyword evidence="6" id="KW-0496">Mitochondrion</keyword>
<accession>A0A4Q9PWH3</accession>
<name>A0A4Q9PWH3_9APHY</name>
<evidence type="ECO:0000256" key="8">
    <source>
        <dbReference type="SAM" id="Coils"/>
    </source>
</evidence>
<protein>
    <submittedName>
        <fullName evidence="11">Uncharacterized protein</fullName>
    </submittedName>
</protein>
<evidence type="ECO:0000256" key="7">
    <source>
        <dbReference type="ARBA" id="ARBA00023136"/>
    </source>
</evidence>
<comment type="subcellular location">
    <subcellularLocation>
        <location evidence="2">Membrane</location>
    </subcellularLocation>
    <subcellularLocation>
        <location evidence="1">Mitochondrion</location>
    </subcellularLocation>
</comment>
<keyword evidence="7 10" id="KW-0472">Membrane</keyword>
<reference evidence="11 12" key="1">
    <citation type="submission" date="2019-01" db="EMBL/GenBank/DDBJ databases">
        <title>Draft genome sequences of three monokaryotic isolates of the white-rot basidiomycete fungus Dichomitus squalens.</title>
        <authorList>
            <consortium name="DOE Joint Genome Institute"/>
            <person name="Lopez S.C."/>
            <person name="Andreopoulos B."/>
            <person name="Pangilinan J."/>
            <person name="Lipzen A."/>
            <person name="Riley R."/>
            <person name="Ahrendt S."/>
            <person name="Ng V."/>
            <person name="Barry K."/>
            <person name="Daum C."/>
            <person name="Grigoriev I.V."/>
            <person name="Hilden K.S."/>
            <person name="Makela M.R."/>
            <person name="de Vries R.P."/>
        </authorList>
    </citation>
    <scope>NUCLEOTIDE SEQUENCE [LARGE SCALE GENOMIC DNA]</scope>
    <source>
        <strain evidence="11 12">CBS 464.89</strain>
    </source>
</reference>
<evidence type="ECO:0000256" key="5">
    <source>
        <dbReference type="ARBA" id="ARBA00023054"/>
    </source>
</evidence>
<dbReference type="InterPro" id="IPR024461">
    <property type="entry name" value="CCDC90-like"/>
</dbReference>
<dbReference type="GO" id="GO:0016020">
    <property type="term" value="C:membrane"/>
    <property type="evidence" value="ECO:0007669"/>
    <property type="project" value="UniProtKB-SubCell"/>
</dbReference>
<evidence type="ECO:0000313" key="12">
    <source>
        <dbReference type="Proteomes" id="UP000292082"/>
    </source>
</evidence>
<evidence type="ECO:0000256" key="6">
    <source>
        <dbReference type="ARBA" id="ARBA00023128"/>
    </source>
</evidence>
<feature type="compositionally biased region" description="Polar residues" evidence="9">
    <location>
        <begin position="310"/>
        <end position="320"/>
    </location>
</feature>
<dbReference type="AlphaFoldDB" id="A0A4Q9PWH3"/>
<feature type="compositionally biased region" description="Pro residues" evidence="9">
    <location>
        <begin position="297"/>
        <end position="308"/>
    </location>
</feature>
<proteinExistence type="predicted"/>
<keyword evidence="5 8" id="KW-0175">Coiled coil</keyword>
<dbReference type="Gene3D" id="1.20.5.340">
    <property type="match status" value="1"/>
</dbReference>
<dbReference type="PANTHER" id="PTHR14360:SF12">
    <property type="entry name" value="MOZ PROTEIN REPRESENTS A CHROMATIN-ASSOCIATED ACETYLTRANSFERASE"/>
    <property type="match status" value="1"/>
</dbReference>
<feature type="region of interest" description="Disordered" evidence="9">
    <location>
        <begin position="292"/>
        <end position="320"/>
    </location>
</feature>
<dbReference type="EMBL" id="ML145121">
    <property type="protein sequence ID" value="TBU58724.1"/>
    <property type="molecule type" value="Genomic_DNA"/>
</dbReference>
<feature type="compositionally biased region" description="Polar residues" evidence="9">
    <location>
        <begin position="29"/>
        <end position="39"/>
    </location>
</feature>
<dbReference type="Proteomes" id="UP000292082">
    <property type="component" value="Unassembled WGS sequence"/>
</dbReference>
<keyword evidence="3 10" id="KW-0812">Transmembrane</keyword>